<evidence type="ECO:0000313" key="8">
    <source>
        <dbReference type="EMBL" id="VFK22594.1"/>
    </source>
</evidence>
<dbReference type="EMBL" id="CAADFQ010000007">
    <property type="protein sequence ID" value="VFK28911.1"/>
    <property type="molecule type" value="Genomic_DNA"/>
</dbReference>
<name>A0A450XHY7_9GAMM</name>
<evidence type="ECO:0000313" key="10">
    <source>
        <dbReference type="EMBL" id="VFK74151.1"/>
    </source>
</evidence>
<dbReference type="NCBIfam" id="TIGR03570">
    <property type="entry name" value="NeuD_NnaD"/>
    <property type="match status" value="1"/>
</dbReference>
<proteinExistence type="inferred from homology"/>
<comment type="similarity">
    <text evidence="1">Belongs to the transferase hexapeptide repeat family.</text>
</comment>
<dbReference type="PANTHER" id="PTHR43300:SF7">
    <property type="entry name" value="UDP-N-ACETYLBACILLOSAMINE N-ACETYLTRANSFERASE"/>
    <property type="match status" value="1"/>
</dbReference>
<dbReference type="GO" id="GO:0016746">
    <property type="term" value="F:acyltransferase activity"/>
    <property type="evidence" value="ECO:0007669"/>
    <property type="project" value="UniProtKB-KW"/>
</dbReference>
<dbReference type="Pfam" id="PF17836">
    <property type="entry name" value="PglD_N"/>
    <property type="match status" value="1"/>
</dbReference>
<dbReference type="Pfam" id="PF00132">
    <property type="entry name" value="Hexapep"/>
    <property type="match status" value="1"/>
</dbReference>
<evidence type="ECO:0000256" key="6">
    <source>
        <dbReference type="PIRSR" id="PIRSR620019-2"/>
    </source>
</evidence>
<feature type="active site" description="Proton acceptor" evidence="5">
    <location>
        <position position="146"/>
    </location>
</feature>
<dbReference type="Gene3D" id="2.160.10.10">
    <property type="entry name" value="Hexapeptide repeat proteins"/>
    <property type="match status" value="1"/>
</dbReference>
<dbReference type="InterPro" id="IPR001451">
    <property type="entry name" value="Hexapep"/>
</dbReference>
<dbReference type="PANTHER" id="PTHR43300">
    <property type="entry name" value="ACETYLTRANSFERASE"/>
    <property type="match status" value="1"/>
</dbReference>
<protein>
    <submittedName>
        <fullName evidence="9">Sugar O-acyltransferase, sialic acid O-acetyltransferase NeuD family</fullName>
    </submittedName>
</protein>
<sequence length="220" mass="22878">MKGLCILGAGGTTKDLLDLIEWKNRETSSEDRWRCLGILDDDRALHGREYAGVPVLGGLADATSLDADICFAFAIGSPRTVGKRKMIFERLALDRRRFPSFIHPKAVVEKGAAIGFGTIIFPGVVVSGSATLGPFSILLANSVVNHDAVLGEFVCLASGVCVSGDVAIGDGVYIGANASLRDGVRIGEDTLIGLGSVVVSSIPSGCTAYGVPARIRDGSG</sequence>
<evidence type="ECO:0000256" key="2">
    <source>
        <dbReference type="ARBA" id="ARBA00022679"/>
    </source>
</evidence>
<evidence type="ECO:0000259" key="7">
    <source>
        <dbReference type="Pfam" id="PF17836"/>
    </source>
</evidence>
<dbReference type="InterPro" id="IPR018357">
    <property type="entry name" value="Hexapep_transf_CS"/>
</dbReference>
<keyword evidence="2 9" id="KW-0808">Transferase</keyword>
<feature type="site" description="Increases basicity of active site His" evidence="5">
    <location>
        <position position="147"/>
    </location>
</feature>
<keyword evidence="4 9" id="KW-0012">Acyltransferase</keyword>
<feature type="domain" description="PglD N-terminal" evidence="7">
    <location>
        <begin position="4"/>
        <end position="90"/>
    </location>
</feature>
<evidence type="ECO:0000256" key="4">
    <source>
        <dbReference type="ARBA" id="ARBA00023315"/>
    </source>
</evidence>
<dbReference type="AlphaFoldDB" id="A0A450XHY7"/>
<dbReference type="SUPFAM" id="SSF51161">
    <property type="entry name" value="Trimeric LpxA-like enzymes"/>
    <property type="match status" value="1"/>
</dbReference>
<evidence type="ECO:0000256" key="5">
    <source>
        <dbReference type="PIRSR" id="PIRSR620019-1"/>
    </source>
</evidence>
<gene>
    <name evidence="8" type="ORF">BECKMB1821G_GA0114241_100278</name>
    <name evidence="10" type="ORF">BECKMB1821H_GA0114242_100182</name>
    <name evidence="9" type="ORF">BECKMB1821I_GA0114274_100784</name>
</gene>
<evidence type="ECO:0000256" key="3">
    <source>
        <dbReference type="ARBA" id="ARBA00022737"/>
    </source>
</evidence>
<dbReference type="EMBL" id="CAADGH010000001">
    <property type="protein sequence ID" value="VFK74151.1"/>
    <property type="molecule type" value="Genomic_DNA"/>
</dbReference>
<evidence type="ECO:0000256" key="1">
    <source>
        <dbReference type="ARBA" id="ARBA00007274"/>
    </source>
</evidence>
<organism evidence="9">
    <name type="scientific">Candidatus Kentrum sp. MB</name>
    <dbReference type="NCBI Taxonomy" id="2138164"/>
    <lineage>
        <taxon>Bacteria</taxon>
        <taxon>Pseudomonadati</taxon>
        <taxon>Pseudomonadota</taxon>
        <taxon>Gammaproteobacteria</taxon>
        <taxon>Candidatus Kentrum</taxon>
    </lineage>
</organism>
<dbReference type="PROSITE" id="PS00101">
    <property type="entry name" value="HEXAPEP_TRANSFERASES"/>
    <property type="match status" value="1"/>
</dbReference>
<dbReference type="Gene3D" id="3.40.50.20">
    <property type="match status" value="1"/>
</dbReference>
<dbReference type="InterPro" id="IPR050179">
    <property type="entry name" value="Trans_hexapeptide_repeat"/>
</dbReference>
<accession>A0A450XHY7</accession>
<dbReference type="InterPro" id="IPR011004">
    <property type="entry name" value="Trimer_LpxA-like_sf"/>
</dbReference>
<feature type="binding site" evidence="6">
    <location>
        <position position="76"/>
    </location>
    <ligand>
        <name>substrate</name>
    </ligand>
</feature>
<reference evidence="9" key="1">
    <citation type="submission" date="2019-02" db="EMBL/GenBank/DDBJ databases">
        <authorList>
            <person name="Gruber-Vodicka R. H."/>
            <person name="Seah K. B. B."/>
        </authorList>
    </citation>
    <scope>NUCLEOTIDE SEQUENCE</scope>
    <source>
        <strain evidence="8">BECK_BZ197</strain>
        <strain evidence="10">BECK_BZ198</strain>
        <strain evidence="9">BECK_BZ199</strain>
    </source>
</reference>
<keyword evidence="3" id="KW-0677">Repeat</keyword>
<dbReference type="CDD" id="cd03360">
    <property type="entry name" value="LbH_AT_putative"/>
    <property type="match status" value="1"/>
</dbReference>
<dbReference type="EMBL" id="CAADFO010000002">
    <property type="protein sequence ID" value="VFK22594.1"/>
    <property type="molecule type" value="Genomic_DNA"/>
</dbReference>
<evidence type="ECO:0000313" key="9">
    <source>
        <dbReference type="EMBL" id="VFK28911.1"/>
    </source>
</evidence>
<dbReference type="InterPro" id="IPR020019">
    <property type="entry name" value="AcTrfase_PglD-like"/>
</dbReference>
<dbReference type="InterPro" id="IPR041561">
    <property type="entry name" value="PglD_N"/>
</dbReference>